<evidence type="ECO:0000313" key="4">
    <source>
        <dbReference type="Proteomes" id="UP000503129"/>
    </source>
</evidence>
<protein>
    <submittedName>
        <fullName evidence="3">Uncharacterized protein</fullName>
    </submittedName>
</protein>
<organism evidence="3 4">
    <name type="scientific">Brasilonema sennae CENA114</name>
    <dbReference type="NCBI Taxonomy" id="415709"/>
    <lineage>
        <taxon>Bacteria</taxon>
        <taxon>Bacillati</taxon>
        <taxon>Cyanobacteriota</taxon>
        <taxon>Cyanophyceae</taxon>
        <taxon>Nostocales</taxon>
        <taxon>Scytonemataceae</taxon>
        <taxon>Brasilonema</taxon>
        <taxon>Bromeliae group (in: Brasilonema)</taxon>
    </lineage>
</organism>
<sequence length="149" mass="16840">MPVISIPAKPKQIKREKESIAMQFILAIFNKALRQSIVVVGLMALISLSSVFFFVEPSYAIGFTSEKPAFPGQKLTPEEKIGRAYEYDPGVGVQEEDREQEYEQAVKDSENLETVEKAYERNEKAYEQQNPQPNLIQKAEKAIEKATGK</sequence>
<feature type="transmembrane region" description="Helical" evidence="2">
    <location>
        <begin position="37"/>
        <end position="55"/>
    </location>
</feature>
<keyword evidence="2" id="KW-0812">Transmembrane</keyword>
<evidence type="ECO:0000313" key="3">
    <source>
        <dbReference type="EMBL" id="QDL12382.1"/>
    </source>
</evidence>
<reference evidence="3 4" key="1">
    <citation type="submission" date="2018-06" db="EMBL/GenBank/DDBJ databases">
        <title>Comparative genomics of Brasilonema spp. strains.</title>
        <authorList>
            <person name="Alvarenga D.O."/>
            <person name="Fiore M.F."/>
            <person name="Varani A.M."/>
        </authorList>
    </citation>
    <scope>NUCLEOTIDE SEQUENCE [LARGE SCALE GENOMIC DNA]</scope>
    <source>
        <strain evidence="3 4">CENA114</strain>
    </source>
</reference>
<dbReference type="KEGG" id="bsen:DP114_22790"/>
<feature type="coiled-coil region" evidence="1">
    <location>
        <begin position="102"/>
        <end position="129"/>
    </location>
</feature>
<keyword evidence="2" id="KW-0472">Membrane</keyword>
<dbReference type="AlphaFoldDB" id="A0A856MPB6"/>
<evidence type="ECO:0000256" key="2">
    <source>
        <dbReference type="SAM" id="Phobius"/>
    </source>
</evidence>
<gene>
    <name evidence="3" type="ORF">DP114_22790</name>
</gene>
<keyword evidence="2" id="KW-1133">Transmembrane helix</keyword>
<dbReference type="EMBL" id="CP030118">
    <property type="protein sequence ID" value="QDL12382.1"/>
    <property type="molecule type" value="Genomic_DNA"/>
</dbReference>
<keyword evidence="1" id="KW-0175">Coiled coil</keyword>
<name>A0A856MPB6_9CYAN</name>
<accession>A0A856MPB6</accession>
<dbReference type="Proteomes" id="UP000503129">
    <property type="component" value="Chromosome"/>
</dbReference>
<proteinExistence type="predicted"/>
<evidence type="ECO:0000256" key="1">
    <source>
        <dbReference type="SAM" id="Coils"/>
    </source>
</evidence>
<keyword evidence="4" id="KW-1185">Reference proteome</keyword>